<dbReference type="EMBL" id="JBHRST010000019">
    <property type="protein sequence ID" value="MFC3098440.1"/>
    <property type="molecule type" value="Genomic_DNA"/>
</dbReference>
<sequence length="385" mass="43947">MNHKIDIAPVSGKRDLDAFIDLSYRLNANDPNWVPPLRADMVELLTPGRNPFHDHARVQYFLARREGRVVGRISAHIDELALAQPVEQGMGPGTGNWGLMEAEDESVMHALIGAAENWLREQGMTRVVAPLSMSIWEEPGLLTMGHDHPPMIMMGHHNAAYQGWVESAGGYEVAKKLYTYDLDHVREGFPELVNRIVAMGEKSDRIRIRRVNKADFENEAQIIIRILNEAWSKNWGFVPFTEREKAYAGKKLKPIILEGTNMIAELDGEPVAFMMSLPDINTRLIHMGGKLYPFNWIKLLWWLRNPQCENFRVPLMGVVTRLQNSRMASQLAFMMIEYIRRSAVEYGARRAEVGWILEDNQGMVAIADAINSKPNREYTIWSKKL</sequence>
<dbReference type="Gene3D" id="3.40.630.30">
    <property type="match status" value="1"/>
</dbReference>
<evidence type="ECO:0000313" key="1">
    <source>
        <dbReference type="EMBL" id="MFC3098440.1"/>
    </source>
</evidence>
<dbReference type="Proteomes" id="UP001595456">
    <property type="component" value="Unassembled WGS sequence"/>
</dbReference>
<protein>
    <submittedName>
        <fullName evidence="1">N-acetyltransferase</fullName>
    </submittedName>
</protein>
<reference evidence="2" key="1">
    <citation type="journal article" date="2019" name="Int. J. Syst. Evol. Microbiol.">
        <title>The Global Catalogue of Microorganisms (GCM) 10K type strain sequencing project: providing services to taxonomists for standard genome sequencing and annotation.</title>
        <authorList>
            <consortium name="The Broad Institute Genomics Platform"/>
            <consortium name="The Broad Institute Genome Sequencing Center for Infectious Disease"/>
            <person name="Wu L."/>
            <person name="Ma J."/>
        </authorList>
    </citation>
    <scope>NUCLEOTIDE SEQUENCE [LARGE SCALE GENOMIC DNA]</scope>
    <source>
        <strain evidence="2">KCTC 52607</strain>
    </source>
</reference>
<keyword evidence="2" id="KW-1185">Reference proteome</keyword>
<dbReference type="RefSeq" id="WP_336927288.1">
    <property type="nucleotide sequence ID" value="NZ_JBANRO010000012.1"/>
</dbReference>
<accession>A0ABV7E903</accession>
<gene>
    <name evidence="1" type="ORF">ACFODU_11640</name>
</gene>
<dbReference type="InterPro" id="IPR016181">
    <property type="entry name" value="Acyl_CoA_acyltransferase"/>
</dbReference>
<dbReference type="InterPro" id="IPR039968">
    <property type="entry name" value="BcerS-like"/>
</dbReference>
<dbReference type="SUPFAM" id="SSF55729">
    <property type="entry name" value="Acyl-CoA N-acyltransferases (Nat)"/>
    <property type="match status" value="1"/>
</dbReference>
<organism evidence="1 2">
    <name type="scientific">Alteraurantiacibacter palmitatis</name>
    <dbReference type="NCBI Taxonomy" id="2054628"/>
    <lineage>
        <taxon>Bacteria</taxon>
        <taxon>Pseudomonadati</taxon>
        <taxon>Pseudomonadota</taxon>
        <taxon>Alphaproteobacteria</taxon>
        <taxon>Sphingomonadales</taxon>
        <taxon>Erythrobacteraceae</taxon>
        <taxon>Alteraurantiacibacter</taxon>
    </lineage>
</organism>
<dbReference type="PANTHER" id="PTHR41368:SF1">
    <property type="entry name" value="PROTEIN YGHO"/>
    <property type="match status" value="1"/>
</dbReference>
<comment type="caution">
    <text evidence="1">The sequence shown here is derived from an EMBL/GenBank/DDBJ whole genome shotgun (WGS) entry which is preliminary data.</text>
</comment>
<name>A0ABV7E903_9SPHN</name>
<proteinExistence type="predicted"/>
<evidence type="ECO:0000313" key="2">
    <source>
        <dbReference type="Proteomes" id="UP001595456"/>
    </source>
</evidence>
<dbReference type="PANTHER" id="PTHR41368">
    <property type="entry name" value="PROTEIN YGHO"/>
    <property type="match status" value="1"/>
</dbReference>